<comment type="subunit">
    <text evidence="3 7">The complex is composed of two ATP-binding proteins (PstB), two transmembrane proteins (PstC and PstA) and a solute-binding protein (PstS).</text>
</comment>
<sequence length="367" mass="38259">MHERKHTHTSLLRAAVLAGAAAFCAGVGAVAAEPRLAGAGASFPFPLYATWLKQFARDPAVRATYNSTGARVDYAATSSDAGVRALVAGEVDFAGSDRSIDDDDEAETIERGVVALPMTAGSVVLAYNLPGVEGLRLPRSVYPRIFSGAVSSWSDPEIAAANPGMLLPPQDIVVVVRADPARATDVLTAHLSAVDADFRRDIGRARAPDWPADAGFIRASLNDGVAAAIARTPGAIGYLDDGYAKLAGWRQVALLENKSRRFVTAGPETGAAALAAVPFPDAELPGGAPDLRAQDRDPGADNAYPITAMTFMLFYATGYTGERAAAVHDLIDYCVSDAAQEQAPGLGYVPLPDAVLSRVRDAAGAIQ</sequence>
<evidence type="ECO:0000256" key="5">
    <source>
        <dbReference type="ARBA" id="ARBA00022448"/>
    </source>
</evidence>
<dbReference type="Gene3D" id="3.40.190.10">
    <property type="entry name" value="Periplasmic binding protein-like II"/>
    <property type="match status" value="2"/>
</dbReference>
<evidence type="ECO:0000256" key="4">
    <source>
        <dbReference type="ARBA" id="ARBA00021889"/>
    </source>
</evidence>
<dbReference type="EMBL" id="NRRV01000021">
    <property type="protein sequence ID" value="MBK1631131.1"/>
    <property type="molecule type" value="Genomic_DNA"/>
</dbReference>
<dbReference type="NCBIfam" id="TIGR00975">
    <property type="entry name" value="3a0107s03"/>
    <property type="match status" value="1"/>
</dbReference>
<organism evidence="10 11">
    <name type="scientific">Thiohalocapsa halophila</name>
    <dbReference type="NCBI Taxonomy" id="69359"/>
    <lineage>
        <taxon>Bacteria</taxon>
        <taxon>Pseudomonadati</taxon>
        <taxon>Pseudomonadota</taxon>
        <taxon>Gammaproteobacteria</taxon>
        <taxon>Chromatiales</taxon>
        <taxon>Chromatiaceae</taxon>
        <taxon>Thiohalocapsa</taxon>
    </lineage>
</organism>
<name>A0ABS1CGT5_9GAMM</name>
<dbReference type="RefSeq" id="WP_200236829.1">
    <property type="nucleotide sequence ID" value="NZ_NRRV01000021.1"/>
</dbReference>
<feature type="chain" id="PRO_5047289387" description="Phosphate-binding protein PstS" evidence="8">
    <location>
        <begin position="32"/>
        <end position="367"/>
    </location>
</feature>
<dbReference type="InterPro" id="IPR005673">
    <property type="entry name" value="ABC_phos-bd_PstS"/>
</dbReference>
<gene>
    <name evidence="10" type="primary">pstS</name>
    <name evidence="10" type="ORF">CKO31_10325</name>
</gene>
<evidence type="ECO:0000256" key="3">
    <source>
        <dbReference type="ARBA" id="ARBA00011529"/>
    </source>
</evidence>
<evidence type="ECO:0000256" key="2">
    <source>
        <dbReference type="ARBA" id="ARBA00008725"/>
    </source>
</evidence>
<dbReference type="InterPro" id="IPR050962">
    <property type="entry name" value="Phosphate-bind_PstS"/>
</dbReference>
<keyword evidence="8" id="KW-0732">Signal</keyword>
<keyword evidence="5 7" id="KW-0813">Transport</keyword>
<feature type="signal peptide" evidence="8">
    <location>
        <begin position="1"/>
        <end position="31"/>
    </location>
</feature>
<comment type="similarity">
    <text evidence="2 7">Belongs to the PstS family.</text>
</comment>
<dbReference type="CDD" id="cd13565">
    <property type="entry name" value="PBP2_PstS"/>
    <property type="match status" value="1"/>
</dbReference>
<accession>A0ABS1CGT5</accession>
<comment type="function">
    <text evidence="1 7">Part of the ABC transporter complex PstSACB involved in phosphate import.</text>
</comment>
<evidence type="ECO:0000256" key="7">
    <source>
        <dbReference type="PIRNR" id="PIRNR002756"/>
    </source>
</evidence>
<evidence type="ECO:0000256" key="1">
    <source>
        <dbReference type="ARBA" id="ARBA00002841"/>
    </source>
</evidence>
<protein>
    <recommendedName>
        <fullName evidence="4 7">Phosphate-binding protein PstS</fullName>
    </recommendedName>
</protein>
<dbReference type="InterPro" id="IPR024370">
    <property type="entry name" value="PBP_domain"/>
</dbReference>
<evidence type="ECO:0000256" key="8">
    <source>
        <dbReference type="SAM" id="SignalP"/>
    </source>
</evidence>
<evidence type="ECO:0000313" key="10">
    <source>
        <dbReference type="EMBL" id="MBK1631131.1"/>
    </source>
</evidence>
<dbReference type="PANTHER" id="PTHR42996">
    <property type="entry name" value="PHOSPHATE-BINDING PROTEIN PSTS"/>
    <property type="match status" value="1"/>
</dbReference>
<evidence type="ECO:0000259" key="9">
    <source>
        <dbReference type="Pfam" id="PF12849"/>
    </source>
</evidence>
<comment type="caution">
    <text evidence="10">The sequence shown here is derived from an EMBL/GenBank/DDBJ whole genome shotgun (WGS) entry which is preliminary data.</text>
</comment>
<dbReference type="PIRSF" id="PIRSF002756">
    <property type="entry name" value="PstS"/>
    <property type="match status" value="1"/>
</dbReference>
<dbReference type="Pfam" id="PF12849">
    <property type="entry name" value="PBP_like_2"/>
    <property type="match status" value="1"/>
</dbReference>
<dbReference type="SUPFAM" id="SSF53850">
    <property type="entry name" value="Periplasmic binding protein-like II"/>
    <property type="match status" value="1"/>
</dbReference>
<keyword evidence="11" id="KW-1185">Reference proteome</keyword>
<reference evidence="10 11" key="1">
    <citation type="journal article" date="2020" name="Microorganisms">
        <title>Osmotic Adaptation and Compatible Solute Biosynthesis of Phototrophic Bacteria as Revealed from Genome Analyses.</title>
        <authorList>
            <person name="Imhoff J.F."/>
            <person name="Rahn T."/>
            <person name="Kunzel S."/>
            <person name="Keller A."/>
            <person name="Neulinger S.C."/>
        </authorList>
    </citation>
    <scope>NUCLEOTIDE SEQUENCE [LARGE SCALE GENOMIC DNA]</scope>
    <source>
        <strain evidence="10 11">DSM 6210</strain>
    </source>
</reference>
<evidence type="ECO:0000313" key="11">
    <source>
        <dbReference type="Proteomes" id="UP000748752"/>
    </source>
</evidence>
<evidence type="ECO:0000256" key="6">
    <source>
        <dbReference type="ARBA" id="ARBA00022592"/>
    </source>
</evidence>
<keyword evidence="6 7" id="KW-0592">Phosphate transport</keyword>
<feature type="domain" description="PBP" evidence="9">
    <location>
        <begin position="35"/>
        <end position="337"/>
    </location>
</feature>
<proteinExistence type="inferred from homology"/>
<dbReference type="PANTHER" id="PTHR42996:SF1">
    <property type="entry name" value="PHOSPHATE-BINDING PROTEIN PSTS"/>
    <property type="match status" value="1"/>
</dbReference>
<dbReference type="Proteomes" id="UP000748752">
    <property type="component" value="Unassembled WGS sequence"/>
</dbReference>